<dbReference type="Gene3D" id="2.20.110.10">
    <property type="entry name" value="Histone H3 K4-specific methyltransferase SET7/9 N-terminal domain"/>
    <property type="match status" value="1"/>
</dbReference>
<gene>
    <name evidence="1" type="ORF">AV274_3838</name>
</gene>
<dbReference type="Proteomes" id="UP000078348">
    <property type="component" value="Unassembled WGS sequence"/>
</dbReference>
<dbReference type="SUPFAM" id="SSF82185">
    <property type="entry name" value="Histone H3 K4-specific methyltransferase SET7/9 N-terminal domain"/>
    <property type="match status" value="1"/>
</dbReference>
<dbReference type="InterPro" id="IPR032675">
    <property type="entry name" value="LRR_dom_sf"/>
</dbReference>
<evidence type="ECO:0000313" key="1">
    <source>
        <dbReference type="EMBL" id="OAO14535.1"/>
    </source>
</evidence>
<dbReference type="PANTHER" id="PTHR23084:SF263">
    <property type="entry name" value="MORN REPEAT-CONTAINING PROTEIN 1"/>
    <property type="match status" value="1"/>
</dbReference>
<dbReference type="AlphaFoldDB" id="A0A196SBV2"/>
<evidence type="ECO:0000313" key="2">
    <source>
        <dbReference type="Proteomes" id="UP000078348"/>
    </source>
</evidence>
<dbReference type="STRING" id="478820.A0A196SBV2"/>
<reference evidence="1 2" key="1">
    <citation type="submission" date="2016-05" db="EMBL/GenBank/DDBJ databases">
        <title>Nuclear genome of Blastocystis sp. subtype 1 NandII.</title>
        <authorList>
            <person name="Gentekaki E."/>
            <person name="Curtis B."/>
            <person name="Stairs C."/>
            <person name="Eme L."/>
            <person name="Herman E."/>
            <person name="Klimes V."/>
            <person name="Arias M.C."/>
            <person name="Elias M."/>
            <person name="Hilliou F."/>
            <person name="Klute M."/>
            <person name="Malik S.-B."/>
            <person name="Pightling A."/>
            <person name="Rachubinski R."/>
            <person name="Salas D."/>
            <person name="Schlacht A."/>
            <person name="Suga H."/>
            <person name="Archibald J."/>
            <person name="Ball S.G."/>
            <person name="Clark G."/>
            <person name="Dacks J."/>
            <person name="Van Der Giezen M."/>
            <person name="Tsaousis A."/>
            <person name="Roger A."/>
        </authorList>
    </citation>
    <scope>NUCLEOTIDE SEQUENCE [LARGE SCALE GENOMIC DNA]</scope>
    <source>
        <strain evidence="2">ATCC 50177 / NandII</strain>
    </source>
</reference>
<proteinExistence type="predicted"/>
<dbReference type="EMBL" id="LXWW01000238">
    <property type="protein sequence ID" value="OAO14535.1"/>
    <property type="molecule type" value="Genomic_DNA"/>
</dbReference>
<dbReference type="SUPFAM" id="SSF52058">
    <property type="entry name" value="L domain-like"/>
    <property type="match status" value="1"/>
</dbReference>
<comment type="caution">
    <text evidence="1">The sequence shown here is derived from an EMBL/GenBank/DDBJ whole genome shotgun (WGS) entry which is preliminary data.</text>
</comment>
<sequence>MTWEEKRKELVLQGTNVTSLFSADGSLIVFNSTSSDGTMHSVHFDASNTGIILTATKSGITELIVVEDGKEVERVDATMIEHKVIIDLSDEGDRWEGDVYKGQPCGLGTFWDSNNNMVFEGIRVNGLFECFGTLYYSDLQKVEYKGEWCGGKRNGQGSQHDRNGKVVYEGQWCNDSHEKTSNGSHDKVSNDVVFTKLDPFDRLYSTVETIRIKNFTPSSFVSFSFHYLPSLTKVFFEGKALSDKAINGSFSVYSCPRLTSFVMKPMSCQSMTSFSIYDLPSLTELEIGDRCLSGATTVTIRDLPVLEVMQFGYGVCSTLHHGVIENLPALTEWKIGGHTLEGASEYEKGREVFELEGKECSRSHLEIRNLPVLKKIDVYGGQAFTELGELVVENVPMLEEIGGWYIFEKVYQLTATNAPKFKEIVEDHSDMLWTSKSVPFSVADLAAAITELTVASYTGNDIQSLTISGFAELASISIGCHSFSRVATVEVADLPRLSRFHMEHDCCIVDSPTASFALRRCPLLREFSMDNNTCMYYRHFKLEDTPALETISFEKNCFREGKEFELVDIPALKKVSVMDSSFYPVTLVRFENLPALEEIVLNYGALWGDYDAESTLIMKDLPSLTLLNVQSDFGFDYMKKIVLKNIPKLEDIDIVGGFKGNEVVEAENADYFKEFIERQRSRGY</sequence>
<organism evidence="1 2">
    <name type="scientific">Blastocystis sp. subtype 1 (strain ATCC 50177 / NandII)</name>
    <dbReference type="NCBI Taxonomy" id="478820"/>
    <lineage>
        <taxon>Eukaryota</taxon>
        <taxon>Sar</taxon>
        <taxon>Stramenopiles</taxon>
        <taxon>Bigyra</taxon>
        <taxon>Opalozoa</taxon>
        <taxon>Opalinata</taxon>
        <taxon>Blastocystidae</taxon>
        <taxon>Blastocystis</taxon>
    </lineage>
</organism>
<accession>A0A196SBV2</accession>
<dbReference type="Gene3D" id="3.80.10.10">
    <property type="entry name" value="Ribonuclease Inhibitor"/>
    <property type="match status" value="2"/>
</dbReference>
<name>A0A196SBV2_BLAHN</name>
<protein>
    <submittedName>
        <fullName evidence="1">Radial spoke head</fullName>
    </submittedName>
</protein>
<dbReference type="PANTHER" id="PTHR23084">
    <property type="entry name" value="PHOSPHATIDYLINOSITOL-4-PHOSPHATE 5-KINASE RELATED"/>
    <property type="match status" value="1"/>
</dbReference>
<keyword evidence="2" id="KW-1185">Reference proteome</keyword>